<comment type="caution">
    <text evidence="1">The sequence shown here is derived from an EMBL/GenBank/DDBJ whole genome shotgun (WGS) entry which is preliminary data.</text>
</comment>
<organism evidence="1 2">
    <name type="scientific">Ambispora leptoticha</name>
    <dbReference type="NCBI Taxonomy" id="144679"/>
    <lineage>
        <taxon>Eukaryota</taxon>
        <taxon>Fungi</taxon>
        <taxon>Fungi incertae sedis</taxon>
        <taxon>Mucoromycota</taxon>
        <taxon>Glomeromycotina</taxon>
        <taxon>Glomeromycetes</taxon>
        <taxon>Archaeosporales</taxon>
        <taxon>Ambisporaceae</taxon>
        <taxon>Ambispora</taxon>
    </lineage>
</organism>
<evidence type="ECO:0000313" key="2">
    <source>
        <dbReference type="Proteomes" id="UP000789508"/>
    </source>
</evidence>
<accession>A0A9N8V4W6</accession>
<evidence type="ECO:0000313" key="1">
    <source>
        <dbReference type="EMBL" id="CAG8439915.1"/>
    </source>
</evidence>
<name>A0A9N8V4W6_9GLOM</name>
<proteinExistence type="predicted"/>
<dbReference type="AlphaFoldDB" id="A0A9N8V4W6"/>
<dbReference type="EMBL" id="CAJVPS010000010">
    <property type="protein sequence ID" value="CAG8439915.1"/>
    <property type="molecule type" value="Genomic_DNA"/>
</dbReference>
<protein>
    <submittedName>
        <fullName evidence="1">11920_t:CDS:1</fullName>
    </submittedName>
</protein>
<dbReference type="OrthoDB" id="5981545at2759"/>
<dbReference type="Proteomes" id="UP000789508">
    <property type="component" value="Unassembled WGS sequence"/>
</dbReference>
<sequence length="380" mass="43744">MAPISIFDKLPTRIQKLAITLCDLVKEECPHLKLIIDHSLVTAVPICVICEQCIFDDNEYVEYQEYPMHLQCSQLHDVYMDLDTLEMTEMTNQSLNIANFPPEITNHLLEITNQSIGIKEGQPGVGEIWWDPPPGLTVKPVKPLEITNHPLGITNHPLEITNHPLGITNHPLDITNHPLEITNHPLEITNHLLGITNHPLGITNHPLEIKNHPLELMNHPLEITSYPTEISDRVMEFDQKFRQAAIKFRKNGRLPPILIDGSPIDQLLRLMTTIDQLLRLITMYDEFAGKKNKNQTKLYLLAKMGKLIVQQPELEDLVPNPERKKTKRILRVSKLLYELFPTQYELLRHAEQISCSELNKMNNNQIKQLQRIVDVWSSFI</sequence>
<reference evidence="1" key="1">
    <citation type="submission" date="2021-06" db="EMBL/GenBank/DDBJ databases">
        <authorList>
            <person name="Kallberg Y."/>
            <person name="Tangrot J."/>
            <person name="Rosling A."/>
        </authorList>
    </citation>
    <scope>NUCLEOTIDE SEQUENCE</scope>
    <source>
        <strain evidence="1">FL130A</strain>
    </source>
</reference>
<keyword evidence="2" id="KW-1185">Reference proteome</keyword>
<gene>
    <name evidence="1" type="ORF">ALEPTO_LOCUS211</name>
</gene>